<dbReference type="Proteomes" id="UP000182135">
    <property type="component" value="Unassembled WGS sequence"/>
</dbReference>
<dbReference type="InterPro" id="IPR013096">
    <property type="entry name" value="Cupin_2"/>
</dbReference>
<protein>
    <submittedName>
        <fullName evidence="2">(S)-ureidoglycine aminohydrolase</fullName>
    </submittedName>
</protein>
<dbReference type="InterPro" id="IPR014710">
    <property type="entry name" value="RmlC-like_jellyroll"/>
</dbReference>
<gene>
    <name evidence="2" type="ORF">SAMN04487885_10488</name>
</gene>
<evidence type="ECO:0000259" key="1">
    <source>
        <dbReference type="Pfam" id="PF07883"/>
    </source>
</evidence>
<dbReference type="InterPro" id="IPR017627">
    <property type="entry name" value="UGHY"/>
</dbReference>
<dbReference type="Gene3D" id="2.60.120.10">
    <property type="entry name" value="Jelly Rolls"/>
    <property type="match status" value="2"/>
</dbReference>
<dbReference type="CDD" id="cd02211">
    <property type="entry name" value="cupin_UGlyAH_N"/>
    <property type="match status" value="1"/>
</dbReference>
<dbReference type="SUPFAM" id="SSF51182">
    <property type="entry name" value="RmlC-like cupins"/>
    <property type="match status" value="1"/>
</dbReference>
<dbReference type="GO" id="GO:0071522">
    <property type="term" value="F:ureidoglycine aminohydrolase activity"/>
    <property type="evidence" value="ECO:0007669"/>
    <property type="project" value="InterPro"/>
</dbReference>
<feature type="domain" description="Cupin type-2" evidence="1">
    <location>
        <begin position="75"/>
        <end position="123"/>
    </location>
</feature>
<dbReference type="EMBL" id="FOOE01000004">
    <property type="protein sequence ID" value="SFF61372.1"/>
    <property type="molecule type" value="Genomic_DNA"/>
</dbReference>
<dbReference type="Pfam" id="PF07883">
    <property type="entry name" value="Cupin_2"/>
    <property type="match status" value="1"/>
</dbReference>
<name>A0A1I2K2Q1_9CLOT</name>
<dbReference type="NCBIfam" id="TIGR03214">
    <property type="entry name" value="ura-cupin"/>
    <property type="match status" value="1"/>
</dbReference>
<evidence type="ECO:0000313" key="2">
    <source>
        <dbReference type="EMBL" id="SFF61372.1"/>
    </source>
</evidence>
<dbReference type="InterPro" id="IPR044704">
    <property type="entry name" value="UGlyAH_cupin_N"/>
</dbReference>
<dbReference type="eggNOG" id="COG3257">
    <property type="taxonomic scope" value="Bacteria"/>
</dbReference>
<dbReference type="GeneID" id="90543779"/>
<dbReference type="OrthoDB" id="9814939at2"/>
<dbReference type="STRING" id="1529.SAMN04487885_10488"/>
<accession>A0A1I2K2Q1</accession>
<dbReference type="PANTHER" id="PTHR34571:SF1">
    <property type="entry name" value="(S)-UREIDOGLYCINE AMINOHYDROLASE"/>
    <property type="match status" value="1"/>
</dbReference>
<dbReference type="PANTHER" id="PTHR34571">
    <property type="entry name" value="(S)-UREIDOGLYCINE AMINOHYDROLASE"/>
    <property type="match status" value="1"/>
</dbReference>
<proteinExistence type="predicted"/>
<dbReference type="CDD" id="cd02212">
    <property type="entry name" value="cupin_UGlyAH_C"/>
    <property type="match status" value="1"/>
</dbReference>
<organism evidence="2 3">
    <name type="scientific">Clostridium cadaveris</name>
    <dbReference type="NCBI Taxonomy" id="1529"/>
    <lineage>
        <taxon>Bacteria</taxon>
        <taxon>Bacillati</taxon>
        <taxon>Bacillota</taxon>
        <taxon>Clostridia</taxon>
        <taxon>Eubacteriales</taxon>
        <taxon>Clostridiaceae</taxon>
        <taxon>Clostridium</taxon>
    </lineage>
</organism>
<dbReference type="InterPro" id="IPR011051">
    <property type="entry name" value="RmlC_Cupin_sf"/>
</dbReference>
<dbReference type="RefSeq" id="WP_027637480.1">
    <property type="nucleotide sequence ID" value="NZ_BAAACD010000045.1"/>
</dbReference>
<keyword evidence="2" id="KW-0378">Hydrolase</keyword>
<evidence type="ECO:0000313" key="3">
    <source>
        <dbReference type="Proteomes" id="UP000182135"/>
    </source>
</evidence>
<dbReference type="InterPro" id="IPR044697">
    <property type="entry name" value="UGlyAH_cupin_C"/>
</dbReference>
<sequence>MAYPKGLLTNRSIVKKNNYALISAEGRVNNIVPGFEGCEMTILASPKLGAGFVDYIIKMNPDGKNEKGFGGNGVETFVYCIEGNVTASADDESFKLTAGGYLYCPPDKKMYLKNTEKEPCRLFLYKKRYEKLDDMKTWVVTGNVNEMEYRIYEDMKNVLIKDLLPTDLAFDMNMHILSFEPGACHPFIETHYQEHGAYVLTGQGVYNLDNEWIPVEKEDYMFMSAYSLQAAYGVGREPFAYIYSKDCNRDPEI</sequence>
<keyword evidence="3" id="KW-1185">Reference proteome</keyword>
<reference evidence="2 3" key="1">
    <citation type="submission" date="2016-10" db="EMBL/GenBank/DDBJ databases">
        <authorList>
            <person name="de Groot N.N."/>
        </authorList>
    </citation>
    <scope>NUCLEOTIDE SEQUENCE [LARGE SCALE GENOMIC DNA]</scope>
    <source>
        <strain evidence="2 3">NLAE-zl-G419</strain>
    </source>
</reference>
<dbReference type="AlphaFoldDB" id="A0A1I2K2Q1"/>